<proteinExistence type="predicted"/>
<gene>
    <name evidence="1" type="ORF">GCM10009433_26860</name>
</gene>
<accession>A0ABP3VMX0</accession>
<comment type="caution">
    <text evidence="1">The sequence shown here is derived from an EMBL/GenBank/DDBJ whole genome shotgun (WGS) entry which is preliminary data.</text>
</comment>
<organism evidence="1 2">
    <name type="scientific">Psychroflexus lacisalsi</name>
    <dbReference type="NCBI Taxonomy" id="503928"/>
    <lineage>
        <taxon>Bacteria</taxon>
        <taxon>Pseudomonadati</taxon>
        <taxon>Bacteroidota</taxon>
        <taxon>Flavobacteriia</taxon>
        <taxon>Flavobacteriales</taxon>
        <taxon>Flavobacteriaceae</taxon>
        <taxon>Psychroflexus</taxon>
    </lineage>
</organism>
<dbReference type="EMBL" id="BAAAGG010000022">
    <property type="protein sequence ID" value="GAA0764438.1"/>
    <property type="molecule type" value="Genomic_DNA"/>
</dbReference>
<dbReference type="Proteomes" id="UP001500185">
    <property type="component" value="Unassembled WGS sequence"/>
</dbReference>
<protein>
    <submittedName>
        <fullName evidence="1">Uncharacterized protein</fullName>
    </submittedName>
</protein>
<dbReference type="RefSeq" id="WP_224454877.1">
    <property type="nucleotide sequence ID" value="NZ_BAAAGG010000022.1"/>
</dbReference>
<reference evidence="2" key="1">
    <citation type="journal article" date="2019" name="Int. J. Syst. Evol. Microbiol.">
        <title>The Global Catalogue of Microorganisms (GCM) 10K type strain sequencing project: providing services to taxonomists for standard genome sequencing and annotation.</title>
        <authorList>
            <consortium name="The Broad Institute Genomics Platform"/>
            <consortium name="The Broad Institute Genome Sequencing Center for Infectious Disease"/>
            <person name="Wu L."/>
            <person name="Ma J."/>
        </authorList>
    </citation>
    <scope>NUCLEOTIDE SEQUENCE [LARGE SCALE GENOMIC DNA]</scope>
    <source>
        <strain evidence="2">JCM 16231</strain>
    </source>
</reference>
<evidence type="ECO:0000313" key="2">
    <source>
        <dbReference type="Proteomes" id="UP001500185"/>
    </source>
</evidence>
<name>A0ABP3VMX0_9FLAO</name>
<keyword evidence="2" id="KW-1185">Reference proteome</keyword>
<sequence length="234" mass="27650">MNNLFLTTNQQSFERYQNQMIEFGEVYTNASKELVNLDVKGYKAENLINGGFLALFHDHHKNEHAQQPQWANLGIRYEKYLDLKEFDTTKLEALEAEHERIIELKFELYETNDNFFSFAENRTRDTSYQKALTFAPEKLTYKVFDFLSFKGNTAKINIPKKPFEIHALNKSQIDLLQDVRNYVDSCRKLGLKYSDVLKNVEKYVKWENGRSTGLSFDLKQIEFSYNQILNQRLL</sequence>
<evidence type="ECO:0000313" key="1">
    <source>
        <dbReference type="EMBL" id="GAA0764438.1"/>
    </source>
</evidence>